<protein>
    <submittedName>
        <fullName evidence="2">Uncharacterized protein</fullName>
    </submittedName>
</protein>
<gene>
    <name evidence="2" type="ORF">PHYPSEUDO_001285</name>
</gene>
<feature type="transmembrane region" description="Helical" evidence="1">
    <location>
        <begin position="111"/>
        <end position="130"/>
    </location>
</feature>
<evidence type="ECO:0000313" key="3">
    <source>
        <dbReference type="Proteomes" id="UP000694044"/>
    </source>
</evidence>
<keyword evidence="1" id="KW-0472">Membrane</keyword>
<dbReference type="Proteomes" id="UP000694044">
    <property type="component" value="Unassembled WGS sequence"/>
</dbReference>
<dbReference type="EMBL" id="JAGDFM010001182">
    <property type="protein sequence ID" value="KAG7375425.1"/>
    <property type="molecule type" value="Genomic_DNA"/>
</dbReference>
<accession>A0A8T1V2X7</accession>
<reference evidence="2" key="1">
    <citation type="submission" date="2021-02" db="EMBL/GenBank/DDBJ databases">
        <authorList>
            <person name="Palmer J.M."/>
        </authorList>
    </citation>
    <scope>NUCLEOTIDE SEQUENCE</scope>
    <source>
        <strain evidence="2">SCRP734</strain>
    </source>
</reference>
<keyword evidence="3" id="KW-1185">Reference proteome</keyword>
<evidence type="ECO:0000313" key="2">
    <source>
        <dbReference type="EMBL" id="KAG7375425.1"/>
    </source>
</evidence>
<feature type="transmembrane region" description="Helical" evidence="1">
    <location>
        <begin position="50"/>
        <end position="69"/>
    </location>
</feature>
<evidence type="ECO:0000256" key="1">
    <source>
        <dbReference type="SAM" id="Phobius"/>
    </source>
</evidence>
<dbReference type="AlphaFoldDB" id="A0A8T1V2X7"/>
<keyword evidence="1" id="KW-0812">Transmembrane</keyword>
<comment type="caution">
    <text evidence="2">The sequence shown here is derived from an EMBL/GenBank/DDBJ whole genome shotgun (WGS) entry which is preliminary data.</text>
</comment>
<dbReference type="OrthoDB" id="124366at2759"/>
<dbReference type="PROSITE" id="PS51257">
    <property type="entry name" value="PROKAR_LIPOPROTEIN"/>
    <property type="match status" value="1"/>
</dbReference>
<feature type="transmembrane region" description="Helical" evidence="1">
    <location>
        <begin position="21"/>
        <end position="44"/>
    </location>
</feature>
<keyword evidence="1" id="KW-1133">Transmembrane helix</keyword>
<feature type="transmembrane region" description="Helical" evidence="1">
    <location>
        <begin position="81"/>
        <end position="99"/>
    </location>
</feature>
<organism evidence="2 3">
    <name type="scientific">Phytophthora pseudosyringae</name>
    <dbReference type="NCBI Taxonomy" id="221518"/>
    <lineage>
        <taxon>Eukaryota</taxon>
        <taxon>Sar</taxon>
        <taxon>Stramenopiles</taxon>
        <taxon>Oomycota</taxon>
        <taxon>Peronosporomycetes</taxon>
        <taxon>Peronosporales</taxon>
        <taxon>Peronosporaceae</taxon>
        <taxon>Phytophthora</taxon>
    </lineage>
</organism>
<proteinExistence type="predicted"/>
<sequence length="207" mass="23789">MMVVQRTGPYCLISTRPLIKLCCGIPIVFTACAIVNSANVIFLFRSLPTPIYNIIHFILFRVMLGIRMLRQLLAQREQLIQYMNLLHAQVMMMFVYPAYEVLVHFVQWSRFQLPVILLLPVMKVIIKNIVLRCTKHIEDMTPELVVFTVDFFNAIYVVTCVQSATSVSCRCGHHSHGSFSDDNHVVRNLPSDQWHFVKASRVTPCCS</sequence>
<name>A0A8T1V2X7_9STRA</name>